<feature type="non-terminal residue" evidence="2">
    <location>
        <position position="1"/>
    </location>
</feature>
<evidence type="ECO:0000313" key="3">
    <source>
        <dbReference type="Proteomes" id="UP000789901"/>
    </source>
</evidence>
<proteinExistence type="predicted"/>
<feature type="region of interest" description="Disordered" evidence="1">
    <location>
        <begin position="1"/>
        <end position="41"/>
    </location>
</feature>
<dbReference type="EMBL" id="CAJVQB010069917">
    <property type="protein sequence ID" value="CAG8842713.1"/>
    <property type="molecule type" value="Genomic_DNA"/>
</dbReference>
<evidence type="ECO:0000313" key="2">
    <source>
        <dbReference type="EMBL" id="CAG8842713.1"/>
    </source>
</evidence>
<accession>A0ABN7WYB6</accession>
<organism evidence="2 3">
    <name type="scientific">Gigaspora margarita</name>
    <dbReference type="NCBI Taxonomy" id="4874"/>
    <lineage>
        <taxon>Eukaryota</taxon>
        <taxon>Fungi</taxon>
        <taxon>Fungi incertae sedis</taxon>
        <taxon>Mucoromycota</taxon>
        <taxon>Glomeromycotina</taxon>
        <taxon>Glomeromycetes</taxon>
        <taxon>Diversisporales</taxon>
        <taxon>Gigasporaceae</taxon>
        <taxon>Gigaspora</taxon>
    </lineage>
</organism>
<name>A0ABN7WYB6_GIGMA</name>
<dbReference type="Proteomes" id="UP000789901">
    <property type="component" value="Unassembled WGS sequence"/>
</dbReference>
<keyword evidence="3" id="KW-1185">Reference proteome</keyword>
<sequence length="41" mass="4690">SKKKRVKLGNSSGNSQEPPILHQQHSEDRRYSPRGRPSFSL</sequence>
<reference evidence="2 3" key="1">
    <citation type="submission" date="2021-06" db="EMBL/GenBank/DDBJ databases">
        <authorList>
            <person name="Kallberg Y."/>
            <person name="Tangrot J."/>
            <person name="Rosling A."/>
        </authorList>
    </citation>
    <scope>NUCLEOTIDE SEQUENCE [LARGE SCALE GENOMIC DNA]</scope>
    <source>
        <strain evidence="2 3">120-4 pot B 10/14</strain>
    </source>
</reference>
<evidence type="ECO:0000256" key="1">
    <source>
        <dbReference type="SAM" id="MobiDB-lite"/>
    </source>
</evidence>
<protein>
    <submittedName>
        <fullName evidence="2">22819_t:CDS:1</fullName>
    </submittedName>
</protein>
<comment type="caution">
    <text evidence="2">The sequence shown here is derived from an EMBL/GenBank/DDBJ whole genome shotgun (WGS) entry which is preliminary data.</text>
</comment>
<gene>
    <name evidence="2" type="ORF">GMARGA_LOCUS36137</name>
</gene>